<dbReference type="PRINTS" id="PR00237">
    <property type="entry name" value="GPCRRHODOPSN"/>
</dbReference>
<evidence type="ECO:0000256" key="8">
    <source>
        <dbReference type="ARBA" id="ARBA00023170"/>
    </source>
</evidence>
<evidence type="ECO:0000256" key="5">
    <source>
        <dbReference type="ARBA" id="ARBA00022989"/>
    </source>
</evidence>
<reference evidence="12 13" key="1">
    <citation type="journal article" date="2015" name="Nat. Commun.">
        <title>Outbred genome sequencing and CRISPR/Cas9 gene editing in butterflies.</title>
        <authorList>
            <person name="Li X."/>
            <person name="Fan D."/>
            <person name="Zhang W."/>
            <person name="Liu G."/>
            <person name="Zhang L."/>
            <person name="Zhao L."/>
            <person name="Fang X."/>
            <person name="Chen L."/>
            <person name="Dong Y."/>
            <person name="Chen Y."/>
            <person name="Ding Y."/>
            <person name="Zhao R."/>
            <person name="Feng M."/>
            <person name="Zhu Y."/>
            <person name="Feng Y."/>
            <person name="Jiang X."/>
            <person name="Zhu D."/>
            <person name="Xiang H."/>
            <person name="Feng X."/>
            <person name="Li S."/>
            <person name="Wang J."/>
            <person name="Zhang G."/>
            <person name="Kronforst M.R."/>
            <person name="Wang W."/>
        </authorList>
    </citation>
    <scope>NUCLEOTIDE SEQUENCE [LARGE SCALE GENOMIC DNA]</scope>
    <source>
        <strain evidence="12">Ya'a_city_454_Px</strain>
        <tissue evidence="12">Whole body</tissue>
    </source>
</reference>
<dbReference type="STRING" id="66420.A0A194PLH1"/>
<dbReference type="Proteomes" id="UP000053268">
    <property type="component" value="Unassembled WGS sequence"/>
</dbReference>
<dbReference type="EMBL" id="KQ459602">
    <property type="protein sequence ID" value="KPI93579.1"/>
    <property type="molecule type" value="Genomic_DNA"/>
</dbReference>
<keyword evidence="4 10" id="KW-0812">Transmembrane</keyword>
<evidence type="ECO:0000256" key="10">
    <source>
        <dbReference type="SAM" id="Phobius"/>
    </source>
</evidence>
<dbReference type="GO" id="GO:0071880">
    <property type="term" value="P:adenylate cyclase-activating adrenergic receptor signaling pathway"/>
    <property type="evidence" value="ECO:0007669"/>
    <property type="project" value="TreeGrafter"/>
</dbReference>
<dbReference type="Pfam" id="PF00001">
    <property type="entry name" value="7tm_1"/>
    <property type="match status" value="1"/>
</dbReference>
<dbReference type="GO" id="GO:0004993">
    <property type="term" value="F:G protein-coupled serotonin receptor activity"/>
    <property type="evidence" value="ECO:0007669"/>
    <property type="project" value="UniProtKB-ARBA"/>
</dbReference>
<evidence type="ECO:0000259" key="11">
    <source>
        <dbReference type="PROSITE" id="PS50262"/>
    </source>
</evidence>
<keyword evidence="8 12" id="KW-0675">Receptor</keyword>
<dbReference type="InterPro" id="IPR017452">
    <property type="entry name" value="GPCR_Rhodpsn_7TM"/>
</dbReference>
<accession>A0A194PLH1</accession>
<keyword evidence="7 10" id="KW-0472">Membrane</keyword>
<keyword evidence="13" id="KW-1185">Reference proteome</keyword>
<feature type="transmembrane region" description="Helical" evidence="10">
    <location>
        <begin position="123"/>
        <end position="141"/>
    </location>
</feature>
<evidence type="ECO:0000256" key="1">
    <source>
        <dbReference type="ARBA" id="ARBA00004651"/>
    </source>
</evidence>
<dbReference type="InterPro" id="IPR000276">
    <property type="entry name" value="GPCR_Rhodpsn"/>
</dbReference>
<keyword evidence="6" id="KW-0297">G-protein coupled receptor</keyword>
<name>A0A194PLH1_PAPXU</name>
<feature type="transmembrane region" description="Helical" evidence="10">
    <location>
        <begin position="93"/>
        <end position="117"/>
    </location>
</feature>
<evidence type="ECO:0000256" key="6">
    <source>
        <dbReference type="ARBA" id="ARBA00023040"/>
    </source>
</evidence>
<dbReference type="AlphaFoldDB" id="A0A194PLH1"/>
<comment type="similarity">
    <text evidence="2">Belongs to the G-protein coupled receptor 1 family.</text>
</comment>
<dbReference type="Gene3D" id="1.20.1070.10">
    <property type="entry name" value="Rhodopsin 7-helix transmembrane proteins"/>
    <property type="match status" value="1"/>
</dbReference>
<feature type="domain" description="G-protein coupled receptors family 1 profile" evidence="11">
    <location>
        <begin position="72"/>
        <end position="111"/>
    </location>
</feature>
<dbReference type="SUPFAM" id="SSF81321">
    <property type="entry name" value="Family A G protein-coupled receptor-like"/>
    <property type="match status" value="1"/>
</dbReference>
<dbReference type="PROSITE" id="PS50262">
    <property type="entry name" value="G_PROTEIN_RECEP_F1_2"/>
    <property type="match status" value="1"/>
</dbReference>
<organism evidence="12 13">
    <name type="scientific">Papilio xuthus</name>
    <name type="common">Asian swallowtail butterfly</name>
    <dbReference type="NCBI Taxonomy" id="66420"/>
    <lineage>
        <taxon>Eukaryota</taxon>
        <taxon>Metazoa</taxon>
        <taxon>Ecdysozoa</taxon>
        <taxon>Arthropoda</taxon>
        <taxon>Hexapoda</taxon>
        <taxon>Insecta</taxon>
        <taxon>Pterygota</taxon>
        <taxon>Neoptera</taxon>
        <taxon>Endopterygota</taxon>
        <taxon>Lepidoptera</taxon>
        <taxon>Glossata</taxon>
        <taxon>Ditrysia</taxon>
        <taxon>Papilionoidea</taxon>
        <taxon>Papilionidae</taxon>
        <taxon>Papilioninae</taxon>
        <taxon>Papilio</taxon>
    </lineage>
</organism>
<evidence type="ECO:0000313" key="13">
    <source>
        <dbReference type="Proteomes" id="UP000053268"/>
    </source>
</evidence>
<dbReference type="GO" id="GO:0005886">
    <property type="term" value="C:plasma membrane"/>
    <property type="evidence" value="ECO:0007669"/>
    <property type="project" value="UniProtKB-SubCell"/>
</dbReference>
<evidence type="ECO:0000313" key="12">
    <source>
        <dbReference type="EMBL" id="KPI93579.1"/>
    </source>
</evidence>
<gene>
    <name evidence="12" type="ORF">RR46_10839</name>
</gene>
<protein>
    <submittedName>
        <fullName evidence="12">5-hydroxytryptamine receptor 2A</fullName>
    </submittedName>
</protein>
<keyword evidence="5 10" id="KW-1133">Transmembrane helix</keyword>
<sequence length="165" mass="19221">MNELEFINRVTLSQFDEYDSNDFYWTSRNHSLDHNITEINGLDNVTVFIEKEPVNNWWALIALVLVVCTAAGNVLVCLAIYLERRLQNVTNYFLMSLAITDLLVAILVMPLGILTLVRGKLCVLLIFNTLFVFFFTLSFNLEDKTYLFYNHIKSIGYYFLKSCFF</sequence>
<evidence type="ECO:0000256" key="3">
    <source>
        <dbReference type="ARBA" id="ARBA00022475"/>
    </source>
</evidence>
<dbReference type="GO" id="GO:0043410">
    <property type="term" value="P:positive regulation of MAPK cascade"/>
    <property type="evidence" value="ECO:0007669"/>
    <property type="project" value="TreeGrafter"/>
</dbReference>
<feature type="transmembrane region" description="Helical" evidence="10">
    <location>
        <begin position="57"/>
        <end position="81"/>
    </location>
</feature>
<evidence type="ECO:0000256" key="9">
    <source>
        <dbReference type="ARBA" id="ARBA00023224"/>
    </source>
</evidence>
<evidence type="ECO:0000256" key="4">
    <source>
        <dbReference type="ARBA" id="ARBA00022692"/>
    </source>
</evidence>
<keyword evidence="9" id="KW-0807">Transducer</keyword>
<dbReference type="PANTHER" id="PTHR24248">
    <property type="entry name" value="ADRENERGIC RECEPTOR-RELATED G-PROTEIN COUPLED RECEPTOR"/>
    <property type="match status" value="1"/>
</dbReference>
<proteinExistence type="inferred from homology"/>
<evidence type="ECO:0000256" key="2">
    <source>
        <dbReference type="ARBA" id="ARBA00010663"/>
    </source>
</evidence>
<evidence type="ECO:0000256" key="7">
    <source>
        <dbReference type="ARBA" id="ARBA00023136"/>
    </source>
</evidence>
<comment type="subcellular location">
    <subcellularLocation>
        <location evidence="1">Cell membrane</location>
        <topology evidence="1">Multi-pass membrane protein</topology>
    </subcellularLocation>
</comment>
<keyword evidence="3" id="KW-1003">Cell membrane</keyword>